<accession>A0A1F7XZQ8</accession>
<keyword evidence="1" id="KW-0812">Transmembrane</keyword>
<dbReference type="PANTHER" id="PTHR31157:SF1">
    <property type="entry name" value="SCP DOMAIN-CONTAINING PROTEIN"/>
    <property type="match status" value="1"/>
</dbReference>
<dbReference type="InterPro" id="IPR014044">
    <property type="entry name" value="CAP_dom"/>
</dbReference>
<comment type="caution">
    <text evidence="3">The sequence shown here is derived from an EMBL/GenBank/DDBJ whole genome shotgun (WGS) entry which is preliminary data.</text>
</comment>
<evidence type="ECO:0000256" key="1">
    <source>
        <dbReference type="SAM" id="Phobius"/>
    </source>
</evidence>
<evidence type="ECO:0000259" key="2">
    <source>
        <dbReference type="Pfam" id="PF00188"/>
    </source>
</evidence>
<dbReference type="InterPro" id="IPR035940">
    <property type="entry name" value="CAP_sf"/>
</dbReference>
<keyword evidence="1" id="KW-1133">Transmembrane helix</keyword>
<dbReference type="PANTHER" id="PTHR31157">
    <property type="entry name" value="SCP DOMAIN-CONTAINING PROTEIN"/>
    <property type="match status" value="1"/>
</dbReference>
<proteinExistence type="predicted"/>
<feature type="domain" description="SCP" evidence="2">
    <location>
        <begin position="31"/>
        <end position="142"/>
    </location>
</feature>
<dbReference type="Proteomes" id="UP000178419">
    <property type="component" value="Unassembled WGS sequence"/>
</dbReference>
<sequence>MYQVVLQVFPITGVKILGYAANIPPDEIIKLANQKRTEAGMNQLGYNANLSEAARKKGEHMLQYDYWAHTAPDGTEPWDFFSDSGYKYRYAGENLARDFSNPNDAVEAWMASPSHKENMLSSKYKEIGVAVVEGDLGGVDTTIIVQFFGTQLVDTSSQVPIAQAQPQVAVAPIATIPPSVTPTPEVSPTEVQIVAFVSPNPSSESLLTLKEPVQEKAGGFQFLISPFESTRGIAGATTIVLLAIMVVDGIVVSRRKIPRLGGRTFAHVAFLGMILAILLIARVGKIL</sequence>
<keyword evidence="1" id="KW-0472">Membrane</keyword>
<protein>
    <recommendedName>
        <fullName evidence="2">SCP domain-containing protein</fullName>
    </recommendedName>
</protein>
<dbReference type="SUPFAM" id="SSF55797">
    <property type="entry name" value="PR-1-like"/>
    <property type="match status" value="1"/>
</dbReference>
<feature type="transmembrane region" description="Helical" evidence="1">
    <location>
        <begin position="232"/>
        <end position="252"/>
    </location>
</feature>
<reference evidence="3 4" key="1">
    <citation type="journal article" date="2016" name="Nat. Commun.">
        <title>Thousands of microbial genomes shed light on interconnected biogeochemical processes in an aquifer system.</title>
        <authorList>
            <person name="Anantharaman K."/>
            <person name="Brown C.T."/>
            <person name="Hug L.A."/>
            <person name="Sharon I."/>
            <person name="Castelle C.J."/>
            <person name="Probst A.J."/>
            <person name="Thomas B.C."/>
            <person name="Singh A."/>
            <person name="Wilkins M.J."/>
            <person name="Karaoz U."/>
            <person name="Brodie E.L."/>
            <person name="Williams K.H."/>
            <person name="Hubbard S.S."/>
            <person name="Banfield J.F."/>
        </authorList>
    </citation>
    <scope>NUCLEOTIDE SEQUENCE [LARGE SCALE GENOMIC DNA]</scope>
</reference>
<dbReference type="Pfam" id="PF00188">
    <property type="entry name" value="CAP"/>
    <property type="match status" value="1"/>
</dbReference>
<dbReference type="Gene3D" id="3.40.33.10">
    <property type="entry name" value="CAP"/>
    <property type="match status" value="1"/>
</dbReference>
<dbReference type="AlphaFoldDB" id="A0A1F7XZQ8"/>
<evidence type="ECO:0000313" key="4">
    <source>
        <dbReference type="Proteomes" id="UP000178419"/>
    </source>
</evidence>
<gene>
    <name evidence="3" type="ORF">A2714_03850</name>
</gene>
<dbReference type="CDD" id="cd05379">
    <property type="entry name" value="CAP_bacterial"/>
    <property type="match status" value="1"/>
</dbReference>
<organism evidence="3 4">
    <name type="scientific">Candidatus Woesebacteria bacterium RIFCSPHIGHO2_01_FULL_38_9</name>
    <dbReference type="NCBI Taxonomy" id="1802492"/>
    <lineage>
        <taxon>Bacteria</taxon>
        <taxon>Candidatus Woeseibacteriota</taxon>
    </lineage>
</organism>
<feature type="transmembrane region" description="Helical" evidence="1">
    <location>
        <begin position="264"/>
        <end position="284"/>
    </location>
</feature>
<evidence type="ECO:0000313" key="3">
    <source>
        <dbReference type="EMBL" id="OGM20496.1"/>
    </source>
</evidence>
<name>A0A1F7XZQ8_9BACT</name>
<dbReference type="EMBL" id="MGGE01000040">
    <property type="protein sequence ID" value="OGM20496.1"/>
    <property type="molecule type" value="Genomic_DNA"/>
</dbReference>